<keyword evidence="7" id="KW-1185">Reference proteome</keyword>
<keyword evidence="3" id="KW-0853">WD repeat</keyword>
<dbReference type="SUPFAM" id="SSF50960">
    <property type="entry name" value="TolB, C-terminal domain"/>
    <property type="match status" value="1"/>
</dbReference>
<feature type="compositionally biased region" description="Polar residues" evidence="4">
    <location>
        <begin position="1376"/>
        <end position="1386"/>
    </location>
</feature>
<evidence type="ECO:0000313" key="7">
    <source>
        <dbReference type="Proteomes" id="UP000006671"/>
    </source>
</evidence>
<dbReference type="PROSITE" id="PS00018">
    <property type="entry name" value="EF_HAND_1"/>
    <property type="match status" value="1"/>
</dbReference>
<evidence type="ECO:0000313" key="6">
    <source>
        <dbReference type="EMBL" id="EFC47192.1"/>
    </source>
</evidence>
<feature type="region of interest" description="Disordered" evidence="4">
    <location>
        <begin position="20"/>
        <end position="44"/>
    </location>
</feature>
<feature type="compositionally biased region" description="Polar residues" evidence="4">
    <location>
        <begin position="442"/>
        <end position="455"/>
    </location>
</feature>
<feature type="compositionally biased region" description="Polar residues" evidence="4">
    <location>
        <begin position="20"/>
        <end position="33"/>
    </location>
</feature>
<protein>
    <submittedName>
        <fullName evidence="6">Uncharacterized protein FM145</fullName>
    </submittedName>
</protein>
<evidence type="ECO:0000256" key="3">
    <source>
        <dbReference type="PROSITE-ProRule" id="PRU00221"/>
    </source>
</evidence>
<gene>
    <name evidence="6" type="primary">FM145</name>
    <name evidence="6" type="ORF">NAEGRDRAFT_57344</name>
</gene>
<dbReference type="SUPFAM" id="SSF50978">
    <property type="entry name" value="WD40 repeat-like"/>
    <property type="match status" value="2"/>
</dbReference>
<dbReference type="RefSeq" id="XP_002679936.1">
    <property type="nucleotide sequence ID" value="XM_002679890.1"/>
</dbReference>
<dbReference type="PANTHER" id="PTHR44324">
    <property type="entry name" value="WD40 REPEAT DOMAIN 95"/>
    <property type="match status" value="1"/>
</dbReference>
<dbReference type="PROSITE" id="PS50082">
    <property type="entry name" value="WD_REPEATS_2"/>
    <property type="match status" value="2"/>
</dbReference>
<feature type="compositionally biased region" description="Basic and acidic residues" evidence="4">
    <location>
        <begin position="173"/>
        <end position="183"/>
    </location>
</feature>
<dbReference type="OrthoDB" id="75172at2759"/>
<name>D2V737_NAEGR</name>
<reference evidence="6 7" key="1">
    <citation type="journal article" date="2010" name="Cell">
        <title>The genome of Naegleria gruberi illuminates early eukaryotic versatility.</title>
        <authorList>
            <person name="Fritz-Laylin L.K."/>
            <person name="Prochnik S.E."/>
            <person name="Ginger M.L."/>
            <person name="Dacks J.B."/>
            <person name="Carpenter M.L."/>
            <person name="Field M.C."/>
            <person name="Kuo A."/>
            <person name="Paredez A."/>
            <person name="Chapman J."/>
            <person name="Pham J."/>
            <person name="Shu S."/>
            <person name="Neupane R."/>
            <person name="Cipriano M."/>
            <person name="Mancuso J."/>
            <person name="Tu H."/>
            <person name="Salamov A."/>
            <person name="Lindquist E."/>
            <person name="Shapiro H."/>
            <person name="Lucas S."/>
            <person name="Grigoriev I.V."/>
            <person name="Cande W.Z."/>
            <person name="Fulton C."/>
            <person name="Rokhsar D.S."/>
            <person name="Dawson S.C."/>
        </authorList>
    </citation>
    <scope>NUCLEOTIDE SEQUENCE [LARGE SCALE GENOMIC DNA]</scope>
    <source>
        <strain evidence="6 7">NEG-M</strain>
    </source>
</reference>
<feature type="region of interest" description="Disordered" evidence="4">
    <location>
        <begin position="434"/>
        <end position="459"/>
    </location>
</feature>
<dbReference type="SMART" id="SM00320">
    <property type="entry name" value="WD40"/>
    <property type="match status" value="10"/>
</dbReference>
<accession>D2V737</accession>
<dbReference type="Gene3D" id="2.130.10.10">
    <property type="entry name" value="YVTN repeat-like/Quinoprotein amine dehydrogenase"/>
    <property type="match status" value="4"/>
</dbReference>
<keyword evidence="1" id="KW-0677">Repeat</keyword>
<organism evidence="7">
    <name type="scientific">Naegleria gruberi</name>
    <name type="common">Amoeba</name>
    <dbReference type="NCBI Taxonomy" id="5762"/>
    <lineage>
        <taxon>Eukaryota</taxon>
        <taxon>Discoba</taxon>
        <taxon>Heterolobosea</taxon>
        <taxon>Tetramitia</taxon>
        <taxon>Eutetramitia</taxon>
        <taxon>Vahlkampfiidae</taxon>
        <taxon>Naegleria</taxon>
    </lineage>
</organism>
<feature type="compositionally biased region" description="Polar residues" evidence="4">
    <location>
        <begin position="1523"/>
        <end position="1541"/>
    </location>
</feature>
<dbReference type="Pfam" id="PF00400">
    <property type="entry name" value="WD40"/>
    <property type="match status" value="4"/>
</dbReference>
<dbReference type="PROSITE" id="PS50222">
    <property type="entry name" value="EF_HAND_2"/>
    <property type="match status" value="1"/>
</dbReference>
<feature type="region of interest" description="Disordered" evidence="4">
    <location>
        <begin position="1266"/>
        <end position="1406"/>
    </location>
</feature>
<feature type="compositionally biased region" description="Low complexity" evidence="4">
    <location>
        <begin position="1266"/>
        <end position="1288"/>
    </location>
</feature>
<dbReference type="PROSITE" id="PS50294">
    <property type="entry name" value="WD_REPEATS_REGION"/>
    <property type="match status" value="2"/>
</dbReference>
<feature type="compositionally biased region" description="Polar residues" evidence="4">
    <location>
        <begin position="1334"/>
        <end position="1367"/>
    </location>
</feature>
<dbReference type="PANTHER" id="PTHR44324:SF4">
    <property type="entry name" value="WD40 REPEAT DOMAIN 95"/>
    <property type="match status" value="1"/>
</dbReference>
<evidence type="ECO:0000256" key="2">
    <source>
        <dbReference type="ARBA" id="ARBA00022837"/>
    </source>
</evidence>
<feature type="repeat" description="WD" evidence="3">
    <location>
        <begin position="663"/>
        <end position="695"/>
    </location>
</feature>
<dbReference type="InterPro" id="IPR011992">
    <property type="entry name" value="EF-hand-dom_pair"/>
</dbReference>
<dbReference type="InterPro" id="IPR001680">
    <property type="entry name" value="WD40_rpt"/>
</dbReference>
<dbReference type="KEGG" id="ngr:NAEGRDRAFT_57344"/>
<dbReference type="EMBL" id="GG738855">
    <property type="protein sequence ID" value="EFC47192.1"/>
    <property type="molecule type" value="Genomic_DNA"/>
</dbReference>
<dbReference type="STRING" id="5762.D2V737"/>
<dbReference type="InterPro" id="IPR036322">
    <property type="entry name" value="WD40_repeat_dom_sf"/>
</dbReference>
<dbReference type="OMA" id="HDELCIC"/>
<feature type="repeat" description="WD" evidence="3">
    <location>
        <begin position="705"/>
        <end position="746"/>
    </location>
</feature>
<dbReference type="Gene3D" id="1.10.238.10">
    <property type="entry name" value="EF-hand"/>
    <property type="match status" value="1"/>
</dbReference>
<dbReference type="InterPro" id="IPR018247">
    <property type="entry name" value="EF_Hand_1_Ca_BS"/>
</dbReference>
<feature type="region of interest" description="Disordered" evidence="4">
    <location>
        <begin position="89"/>
        <end position="126"/>
    </location>
</feature>
<dbReference type="Proteomes" id="UP000006671">
    <property type="component" value="Unassembled WGS sequence"/>
</dbReference>
<sequence>MLGKKQGSKINIPLLQNLPSHNNIVNSYSSRDPTSTERRKLNKLSTKSRIKEDNYNLERKILVDDEDFNLVTAPATFVQVIEEENLDNNAKNQLLVPNNQTNTSDDSEDKKNGTRQTRRVMKKSPTASTAISKFSLVHGKVKAIASIQLAGKIRRKELNQKVKQLSEYADHDLEEIQKGKENRISPSFEESEEDDQARRDTDYAKYLQDKKKLEKKPIEDDINEKIKLEDIRRLFENSSEDGLTEDEFISGMSRLLGSGRDRDEFKALFARIDANANGSVDWNEFSTYVLLGYEGAKKMKNNFEDKMFVKQTYPDINTKPMYHKGNITRITVDEKRQRYYTAGNDGLVKSWYYENLMFDRNIYYSPSSIITDISYLPLHDELCICNVDRVVSFYDLDTFTVRRAFKGRQYYNKGIYNIISSRATADDTTINSLMSTMEDDTNPSANSKPNRQTQKLSSSLPSLSRRTFKEYAPINMPSRLKDPNPLIETLSPLPNSVKIHKQIENMKNDYFTKPFHISDSVQLTVLEDFIDTPTCMTDFSKFFVDRKMKEEKRKTGVLSLPTIINQTGDYVGSYSKQGIEIINPCFIMFGMDSGYVKLFDCTTTYTGSRVQESILPEKKWKLHNGWVSKIIYAPSIDCMITSSYDKTISVTNFDDPKRGGRILQGHSMEIYSVDWCERHKLVASSGRDKEIRLWNPFIPSSLVTLCGHEKPVIEVKFNVDDRQIISYDTGKTIKVWDLRNYKLVQTIEDIKSKPTTGSADSHIQSFTGKYPGSAMIYHHKKSRVITASHKMKTWPMKRTLTEFSLEYKGHKSAVVACLYNDMLRQLITCDEKVVCVWDATTGRLLFKFAVQNKISNAVLDTLKRRLIISSHNGEVSLWNYINGQQLLVCYSPPLEIDEIIEKPEYTEPAYNDLATPRGVIDQETTLRSSLEEKNISSLDYKGLAFVFKELRGIRSIVAGGNNKRVVFWKDDDQDSSVEDFSHSSMKFPKDINVIRQFSDYLAVGLDNGSIMTIDAINGELKYSSLYTQIPNYTYDILYFINKQRRVKAVQTDNLPQPTTNCQIEDLMFLENRDGLLVSARSNGIISLWETRKSLSHLYSFQTTPNGEAISCISCSSTNETIVLGDSRGFIYVYDLTDLPRAKSLEFTKPESIVIQKNNIRLVKSFKAHTDSVTSLTYLSGFNLIASCGLDCTVVLFDLYGIPIGFFGQKNEWKVGLDFTYGRHEITDLKHVINLDLSMYRNDDAKDSEFDQVIKSKDELNKLNKQLAKKNNVNNSNNTTSSSNNGSVTPQPDNNMKLTINDQPKSPVPSGSQKYNHSTASTPVQRRSLVKENSRSNLMSQSQTPQPSAKQKTPTLLVSTSPSDQQPVQAKPLLSVSDPNKQANFLTVDTKPNEKKGGTLSTSQTRYQKLRELEDRVSNLIEKSLKEQGAVDQSTTPREAGEGENSYEDSKESSERKALEKFQKTLLWSQAHDTNWIDRVRTLIDVDDYSFERNIEDFMVDHKVPNTSLLQTTVSTVAKPVPSTPSSNKGRNQEKNIVSSSVVVVEPNKTRSRSIATAPSELNSSNNTTLPSPVAHHSPATTSHSDKLPHIFKGNMTDSATERRSQASSTFDQTDRDFEKKINSLFSSLDITIKEINKVLL</sequence>
<feature type="region of interest" description="Disordered" evidence="4">
    <location>
        <begin position="173"/>
        <end position="200"/>
    </location>
</feature>
<evidence type="ECO:0000256" key="4">
    <source>
        <dbReference type="SAM" id="MobiDB-lite"/>
    </source>
</evidence>
<dbReference type="VEuPathDB" id="AmoebaDB:NAEGRDRAFT_57344"/>
<evidence type="ECO:0000256" key="1">
    <source>
        <dbReference type="ARBA" id="ARBA00022737"/>
    </source>
</evidence>
<dbReference type="eggNOG" id="KOG0265">
    <property type="taxonomic scope" value="Eukaryota"/>
</dbReference>
<dbReference type="InterPro" id="IPR015943">
    <property type="entry name" value="WD40/YVTN_repeat-like_dom_sf"/>
</dbReference>
<feature type="region of interest" description="Disordered" evidence="4">
    <location>
        <begin position="1517"/>
        <end position="1612"/>
    </location>
</feature>
<feature type="region of interest" description="Disordered" evidence="4">
    <location>
        <begin position="1423"/>
        <end position="1455"/>
    </location>
</feature>
<dbReference type="InterPro" id="IPR002048">
    <property type="entry name" value="EF_hand_dom"/>
</dbReference>
<feature type="compositionally biased region" description="Polar residues" evidence="4">
    <location>
        <begin position="89"/>
        <end position="104"/>
    </location>
</feature>
<dbReference type="GeneID" id="8848956"/>
<evidence type="ECO:0000259" key="5">
    <source>
        <dbReference type="PROSITE" id="PS50222"/>
    </source>
</evidence>
<keyword evidence="2" id="KW-0106">Calcium</keyword>
<dbReference type="SUPFAM" id="SSF47473">
    <property type="entry name" value="EF-hand"/>
    <property type="match status" value="1"/>
</dbReference>
<feature type="compositionally biased region" description="Polar residues" evidence="4">
    <location>
        <begin position="1552"/>
        <end position="1570"/>
    </location>
</feature>
<proteinExistence type="predicted"/>
<feature type="compositionally biased region" description="Polar residues" evidence="4">
    <location>
        <begin position="1289"/>
        <end position="1324"/>
    </location>
</feature>
<dbReference type="InterPro" id="IPR051242">
    <property type="entry name" value="WD-EF-hand_domain"/>
</dbReference>
<dbReference type="InParanoid" id="D2V737"/>
<feature type="domain" description="EF-hand" evidence="5">
    <location>
        <begin position="260"/>
        <end position="295"/>
    </location>
</feature>
<dbReference type="GO" id="GO:0005509">
    <property type="term" value="F:calcium ion binding"/>
    <property type="evidence" value="ECO:0007669"/>
    <property type="project" value="InterPro"/>
</dbReference>